<gene>
    <name evidence="2" type="ORF">E0L93_01250</name>
</gene>
<dbReference type="Gene3D" id="1.10.10.1320">
    <property type="entry name" value="Anti-sigma factor, zinc-finger domain"/>
    <property type="match status" value="1"/>
</dbReference>
<organism evidence="2 3">
    <name type="scientific">Rubrobacter taiwanensis</name>
    <dbReference type="NCBI Taxonomy" id="185139"/>
    <lineage>
        <taxon>Bacteria</taxon>
        <taxon>Bacillati</taxon>
        <taxon>Actinomycetota</taxon>
        <taxon>Rubrobacteria</taxon>
        <taxon>Rubrobacterales</taxon>
        <taxon>Rubrobacteraceae</taxon>
        <taxon>Rubrobacter</taxon>
    </lineage>
</organism>
<dbReference type="EMBL" id="SKBU01000003">
    <property type="protein sequence ID" value="TCJ20478.1"/>
    <property type="molecule type" value="Genomic_DNA"/>
</dbReference>
<proteinExistence type="predicted"/>
<keyword evidence="3" id="KW-1185">Reference proteome</keyword>
<accession>A0A4R1BS73</accession>
<protein>
    <recommendedName>
        <fullName evidence="1">Putative zinc-finger domain-containing protein</fullName>
    </recommendedName>
</protein>
<evidence type="ECO:0000313" key="3">
    <source>
        <dbReference type="Proteomes" id="UP000295244"/>
    </source>
</evidence>
<evidence type="ECO:0000313" key="2">
    <source>
        <dbReference type="EMBL" id="TCJ20478.1"/>
    </source>
</evidence>
<dbReference type="InterPro" id="IPR041916">
    <property type="entry name" value="Anti_sigma_zinc_sf"/>
</dbReference>
<dbReference type="Proteomes" id="UP000295244">
    <property type="component" value="Unassembled WGS sequence"/>
</dbReference>
<dbReference type="Pfam" id="PF13490">
    <property type="entry name" value="zf-HC2"/>
    <property type="match status" value="1"/>
</dbReference>
<evidence type="ECO:0000259" key="1">
    <source>
        <dbReference type="Pfam" id="PF13490"/>
    </source>
</evidence>
<dbReference type="AlphaFoldDB" id="A0A4R1BS73"/>
<feature type="domain" description="Putative zinc-finger" evidence="1">
    <location>
        <begin position="19"/>
        <end position="52"/>
    </location>
</feature>
<comment type="caution">
    <text evidence="2">The sequence shown here is derived from an EMBL/GenBank/DDBJ whole genome shotgun (WGS) entry which is preliminary data.</text>
</comment>
<dbReference type="OrthoDB" id="5245046at2"/>
<reference evidence="2 3" key="1">
    <citation type="submission" date="2019-03" db="EMBL/GenBank/DDBJ databases">
        <title>Whole genome sequence of a novel Rubrobacter taiwanensis strain, isolated from Yellowstone National Park.</title>
        <authorList>
            <person name="Freed S."/>
            <person name="Ramaley R.F."/>
            <person name="Kyndt J.A."/>
        </authorList>
    </citation>
    <scope>NUCLEOTIDE SEQUENCE [LARGE SCALE GENOMIC DNA]</scope>
    <source>
        <strain evidence="2 3">Yellowstone</strain>
    </source>
</reference>
<sequence length="118" mass="12843">MGEPGAQKAQGAAALNGVDDIRDLIPAYVAGELSGEERRRVEAALEGSPRLREELRRYERLFVLLAAAAAEEVEAPRDLESRVAMQVALRTYVRAAADIAGDLLGAYGRAIVYYLRLV</sequence>
<name>A0A4R1BS73_9ACTN</name>
<dbReference type="InterPro" id="IPR027383">
    <property type="entry name" value="Znf_put"/>
</dbReference>